<evidence type="ECO:0000256" key="1">
    <source>
        <dbReference type="SAM" id="Phobius"/>
    </source>
</evidence>
<comment type="caution">
    <text evidence="2">The sequence shown here is derived from an EMBL/GenBank/DDBJ whole genome shotgun (WGS) entry which is preliminary data.</text>
</comment>
<proteinExistence type="predicted"/>
<dbReference type="EMBL" id="PFPK01000022">
    <property type="protein sequence ID" value="PIZ95034.1"/>
    <property type="molecule type" value="Genomic_DNA"/>
</dbReference>
<gene>
    <name evidence="2" type="ORF">COX81_01915</name>
</gene>
<feature type="transmembrane region" description="Helical" evidence="1">
    <location>
        <begin position="7"/>
        <end position="24"/>
    </location>
</feature>
<evidence type="ECO:0000313" key="3">
    <source>
        <dbReference type="Proteomes" id="UP000228568"/>
    </source>
</evidence>
<evidence type="ECO:0000313" key="2">
    <source>
        <dbReference type="EMBL" id="PIZ95034.1"/>
    </source>
</evidence>
<dbReference type="Proteomes" id="UP000228568">
    <property type="component" value="Unassembled WGS sequence"/>
</dbReference>
<keyword evidence="1" id="KW-0472">Membrane</keyword>
<reference evidence="3" key="1">
    <citation type="submission" date="2017-09" db="EMBL/GenBank/DDBJ databases">
        <title>Depth-based differentiation of microbial function through sediment-hosted aquifers and enrichment of novel symbionts in the deep terrestrial subsurface.</title>
        <authorList>
            <person name="Probst A.J."/>
            <person name="Ladd B."/>
            <person name="Jarett J.K."/>
            <person name="Geller-Mcgrath D.E."/>
            <person name="Sieber C.M.K."/>
            <person name="Emerson J.B."/>
            <person name="Anantharaman K."/>
            <person name="Thomas B.C."/>
            <person name="Malmstrom R."/>
            <person name="Stieglmeier M."/>
            <person name="Klingl A."/>
            <person name="Woyke T."/>
            <person name="Ryan C.M."/>
            <person name="Banfield J.F."/>
        </authorList>
    </citation>
    <scope>NUCLEOTIDE SEQUENCE [LARGE SCALE GENOMIC DNA]</scope>
</reference>
<protein>
    <submittedName>
        <fullName evidence="2">Uncharacterized protein</fullName>
    </submittedName>
</protein>
<organism evidence="2 3">
    <name type="scientific">Candidatus Magasanikbacteria bacterium CG_4_10_14_0_2_um_filter_37_12</name>
    <dbReference type="NCBI Taxonomy" id="1974637"/>
    <lineage>
        <taxon>Bacteria</taxon>
        <taxon>Candidatus Magasanikiibacteriota</taxon>
    </lineage>
</organism>
<dbReference type="AlphaFoldDB" id="A0A2M7V8B6"/>
<name>A0A2M7V8B6_9BACT</name>
<keyword evidence="1" id="KW-0812">Transmembrane</keyword>
<accession>A0A2M7V8B6</accession>
<sequence length="76" mass="8264">MKKIVSYAPEFFIFVLLVILIIRVEVVNNHVQEAVYNAEQAEVKAGRAAVFAEWADTKAGEASAYAAGCMANTSNL</sequence>
<keyword evidence="1" id="KW-1133">Transmembrane helix</keyword>